<name>A0A3M9MAV1_9BACT</name>
<dbReference type="InterPro" id="IPR006016">
    <property type="entry name" value="UspA"/>
</dbReference>
<dbReference type="InterPro" id="IPR006015">
    <property type="entry name" value="Universal_stress_UspA"/>
</dbReference>
<dbReference type="SUPFAM" id="SSF52402">
    <property type="entry name" value="Adenine nucleotide alpha hydrolases-like"/>
    <property type="match status" value="2"/>
</dbReference>
<dbReference type="PANTHER" id="PTHR46268:SF6">
    <property type="entry name" value="UNIVERSAL STRESS PROTEIN UP12"/>
    <property type="match status" value="1"/>
</dbReference>
<dbReference type="CDD" id="cd00293">
    <property type="entry name" value="USP-like"/>
    <property type="match status" value="1"/>
</dbReference>
<dbReference type="Pfam" id="PF00582">
    <property type="entry name" value="Usp"/>
    <property type="match status" value="1"/>
</dbReference>
<reference evidence="3 4" key="1">
    <citation type="submission" date="2018-11" db="EMBL/GenBank/DDBJ databases">
        <title>Rufibacter latericius sp. nov., isolated from water in Baiyang Lake.</title>
        <authorList>
            <person name="Yang Y."/>
        </authorList>
    </citation>
    <scope>NUCLEOTIDE SEQUENCE [LARGE SCALE GENOMIC DNA]</scope>
    <source>
        <strain evidence="3 4">R-22-1c-1</strain>
    </source>
</reference>
<keyword evidence="4" id="KW-1185">Reference proteome</keyword>
<organism evidence="3 4">
    <name type="scientific">Rufibacter latericius</name>
    <dbReference type="NCBI Taxonomy" id="2487040"/>
    <lineage>
        <taxon>Bacteria</taxon>
        <taxon>Pseudomonadati</taxon>
        <taxon>Bacteroidota</taxon>
        <taxon>Cytophagia</taxon>
        <taxon>Cytophagales</taxon>
        <taxon>Hymenobacteraceae</taxon>
        <taxon>Rufibacter</taxon>
    </lineage>
</organism>
<evidence type="ECO:0000256" key="1">
    <source>
        <dbReference type="ARBA" id="ARBA00008791"/>
    </source>
</evidence>
<evidence type="ECO:0000313" key="4">
    <source>
        <dbReference type="Proteomes" id="UP000272117"/>
    </source>
</evidence>
<gene>
    <name evidence="3" type="ORF">EFB08_22940</name>
</gene>
<dbReference type="Proteomes" id="UP000272117">
    <property type="component" value="Unassembled WGS sequence"/>
</dbReference>
<dbReference type="PRINTS" id="PR01438">
    <property type="entry name" value="UNVRSLSTRESS"/>
</dbReference>
<evidence type="ECO:0000259" key="2">
    <source>
        <dbReference type="Pfam" id="PF00582"/>
    </source>
</evidence>
<proteinExistence type="inferred from homology"/>
<comment type="caution">
    <text evidence="3">The sequence shown here is derived from an EMBL/GenBank/DDBJ whole genome shotgun (WGS) entry which is preliminary data.</text>
</comment>
<accession>A0A3M9MAV1</accession>
<dbReference type="PANTHER" id="PTHR46268">
    <property type="entry name" value="STRESS RESPONSE PROTEIN NHAX"/>
    <property type="match status" value="1"/>
</dbReference>
<dbReference type="EMBL" id="RJJD01000023">
    <property type="protein sequence ID" value="RNI21993.1"/>
    <property type="molecule type" value="Genomic_DNA"/>
</dbReference>
<evidence type="ECO:0000313" key="3">
    <source>
        <dbReference type="EMBL" id="RNI21993.1"/>
    </source>
</evidence>
<sequence length="308" mass="34402">MYQIQVLTIRFLNRSALMKTILVPTDFSPNAIHAVHYAASLIQQKGGRLLLVHTLDYTVSVSPEGVPLLPVEAPLIEESEEALDSLAQELRNEFGFRFEVETFCLFGPLIPLLNEQVKTQAVDLVVMGTKGASNYLDRLIGTYTSTYIKEAICPVLVVPAQVSFRPIQHIAYASDLETEETSYLKQLFQLASHLGSEVNIINISSEQTLNIVPDAQILTSIQKHFPQQKYSIAQLKHPDVVAGLKEFVQENHMDVLAVSIQDRDFLESLFHHSVTKQLALKAFVPLLTLPANSYQDLNKRPVPQKAAI</sequence>
<protein>
    <submittedName>
        <fullName evidence="3">Universal stress protein</fullName>
    </submittedName>
</protein>
<dbReference type="AlphaFoldDB" id="A0A3M9MAV1"/>
<comment type="similarity">
    <text evidence="1">Belongs to the universal stress protein A family.</text>
</comment>
<feature type="domain" description="UspA" evidence="2">
    <location>
        <begin position="18"/>
        <end position="159"/>
    </location>
</feature>
<dbReference type="Gene3D" id="3.40.50.12370">
    <property type="match status" value="1"/>
</dbReference>